<evidence type="ECO:0000256" key="4">
    <source>
        <dbReference type="SAM" id="MobiDB-lite"/>
    </source>
</evidence>
<feature type="compositionally biased region" description="Polar residues" evidence="4">
    <location>
        <begin position="268"/>
        <end position="282"/>
    </location>
</feature>
<feature type="coiled-coil region" evidence="3">
    <location>
        <begin position="356"/>
        <end position="415"/>
    </location>
</feature>
<dbReference type="InterPro" id="IPR036028">
    <property type="entry name" value="SH3-like_dom_sf"/>
</dbReference>
<feature type="compositionally biased region" description="Polar residues" evidence="4">
    <location>
        <begin position="476"/>
        <end position="487"/>
    </location>
</feature>
<keyword evidence="1 2" id="KW-0728">SH3 domain</keyword>
<feature type="domain" description="SH3" evidence="5">
    <location>
        <begin position="1"/>
        <end position="57"/>
    </location>
</feature>
<evidence type="ECO:0000256" key="3">
    <source>
        <dbReference type="SAM" id="Coils"/>
    </source>
</evidence>
<dbReference type="InterPro" id="IPR001452">
    <property type="entry name" value="SH3_domain"/>
</dbReference>
<feature type="compositionally biased region" description="Polar residues" evidence="4">
    <location>
        <begin position="169"/>
        <end position="208"/>
    </location>
</feature>
<feature type="region of interest" description="Disordered" evidence="4">
    <location>
        <begin position="60"/>
        <end position="85"/>
    </location>
</feature>
<dbReference type="EMBL" id="JAKROA010000006">
    <property type="protein sequence ID" value="KAL5106154.1"/>
    <property type="molecule type" value="Genomic_DNA"/>
</dbReference>
<comment type="caution">
    <text evidence="6">The sequence shown here is derived from an EMBL/GenBank/DDBJ whole genome shotgun (WGS) entry which is preliminary data.</text>
</comment>
<evidence type="ECO:0000256" key="1">
    <source>
        <dbReference type="ARBA" id="ARBA00022443"/>
    </source>
</evidence>
<feature type="compositionally biased region" description="Polar residues" evidence="4">
    <location>
        <begin position="234"/>
        <end position="246"/>
    </location>
</feature>
<dbReference type="SUPFAM" id="SSF50044">
    <property type="entry name" value="SH3-domain"/>
    <property type="match status" value="2"/>
</dbReference>
<evidence type="ECO:0000313" key="6">
    <source>
        <dbReference type="EMBL" id="KAL5106154.1"/>
    </source>
</evidence>
<evidence type="ECO:0000256" key="2">
    <source>
        <dbReference type="PROSITE-ProRule" id="PRU00192"/>
    </source>
</evidence>
<feature type="region of interest" description="Disordered" evidence="4">
    <location>
        <begin position="169"/>
        <end position="282"/>
    </location>
</feature>
<name>A0ABR4Q915_9CEST</name>
<keyword evidence="7" id="KW-1185">Reference proteome</keyword>
<dbReference type="CDD" id="cd11873">
    <property type="entry name" value="SH3_CD2AP-like_1"/>
    <property type="match status" value="1"/>
</dbReference>
<dbReference type="PROSITE" id="PS50002">
    <property type="entry name" value="SH3"/>
    <property type="match status" value="2"/>
</dbReference>
<organism evidence="6 7">
    <name type="scientific">Taenia crassiceps</name>
    <dbReference type="NCBI Taxonomy" id="6207"/>
    <lineage>
        <taxon>Eukaryota</taxon>
        <taxon>Metazoa</taxon>
        <taxon>Spiralia</taxon>
        <taxon>Lophotrochozoa</taxon>
        <taxon>Platyhelminthes</taxon>
        <taxon>Cestoda</taxon>
        <taxon>Eucestoda</taxon>
        <taxon>Cyclophyllidea</taxon>
        <taxon>Taeniidae</taxon>
        <taxon>Taenia</taxon>
    </lineage>
</organism>
<feature type="compositionally biased region" description="Basic and acidic residues" evidence="4">
    <location>
        <begin position="248"/>
        <end position="263"/>
    </location>
</feature>
<evidence type="ECO:0000259" key="5">
    <source>
        <dbReference type="PROSITE" id="PS50002"/>
    </source>
</evidence>
<dbReference type="Pfam" id="PF00018">
    <property type="entry name" value="SH3_1"/>
    <property type="match status" value="1"/>
</dbReference>
<gene>
    <name evidence="6" type="ORF">TcWFU_003753</name>
</gene>
<dbReference type="Proteomes" id="UP001651158">
    <property type="component" value="Unassembled WGS sequence"/>
</dbReference>
<feature type="region of interest" description="Disordered" evidence="4">
    <location>
        <begin position="455"/>
        <end position="487"/>
    </location>
</feature>
<feature type="domain" description="SH3" evidence="5">
    <location>
        <begin position="90"/>
        <end position="153"/>
    </location>
</feature>
<dbReference type="PRINTS" id="PR00452">
    <property type="entry name" value="SH3DOMAIN"/>
</dbReference>
<dbReference type="InterPro" id="IPR050384">
    <property type="entry name" value="Endophilin_SH3RF"/>
</dbReference>
<reference evidence="6 7" key="1">
    <citation type="journal article" date="2022" name="Front. Cell. Infect. Microbiol.">
        <title>The Genomes of Two Strains of Taenia crassiceps the Animal Model for the Study of Human Cysticercosis.</title>
        <authorList>
            <person name="Bobes R.J."/>
            <person name="Estrada K."/>
            <person name="Rios-Valencia D.G."/>
            <person name="Calderon-Gallegos A."/>
            <person name="de la Torre P."/>
            <person name="Carrero J.C."/>
            <person name="Sanchez-Flores A."/>
            <person name="Laclette J.P."/>
        </authorList>
    </citation>
    <scope>NUCLEOTIDE SEQUENCE [LARGE SCALE GENOMIC DNA]</scope>
    <source>
        <strain evidence="6">WFUcys</strain>
    </source>
</reference>
<keyword evidence="6" id="KW-0808">Transferase</keyword>
<dbReference type="Gene3D" id="2.30.30.40">
    <property type="entry name" value="SH3 Domains"/>
    <property type="match status" value="2"/>
</dbReference>
<dbReference type="GO" id="GO:0016301">
    <property type="term" value="F:kinase activity"/>
    <property type="evidence" value="ECO:0007669"/>
    <property type="project" value="UniProtKB-KW"/>
</dbReference>
<dbReference type="Pfam" id="PF14604">
    <property type="entry name" value="SH3_9"/>
    <property type="match status" value="1"/>
</dbReference>
<sequence>MEVQVEYDYTAEERDELTLKQGDIVTNVSQFEEGWYIGTFNGREGVFPDNFVRIIKPAPAQGSQPQESHKIQMPPAASSPLPPSANISNKASDYVKVAYRYNPEQSDELQLEVKDFIRVLNRDLPEDGWWRGVNLRTNKTGVFPDNFVKIADANDPDFKRALADYKTKMVSSTQRIQNGGSFSGRTVQNDITTSPTGSKRYDSTASKNDPNKRSDLSGGSPGDTDRLAGKRLQNRATASTNSTSMTRADGRTAVKSETSRSGRIDPATQKTNGAAFSLNRKNSISKPEYETASAKANANANKYRCSSLTRLDPNRPSEGTPRNMGDLQGLVQDQQDRLGTFAEQLESFTRAIDSIRREQREHAEDVAGQLAELNKKLATVKTVQANDRAGVAKSLKLITDHVRSLTEELDEVKKLQSNDAVELNRIKKVVLDMDSRTMLSGVGMTGAGEEYNGQLPDLNDIINGHNSSDPYPLSRSHASSKPPTGAR</sequence>
<keyword evidence="6" id="KW-0418">Kinase</keyword>
<feature type="region of interest" description="Disordered" evidence="4">
    <location>
        <begin position="304"/>
        <end position="324"/>
    </location>
</feature>
<dbReference type="PANTHER" id="PTHR14167">
    <property type="entry name" value="SH3 DOMAIN-CONTAINING"/>
    <property type="match status" value="1"/>
</dbReference>
<accession>A0ABR4Q915</accession>
<dbReference type="SMART" id="SM00326">
    <property type="entry name" value="SH3"/>
    <property type="match status" value="2"/>
</dbReference>
<proteinExistence type="predicted"/>
<dbReference type="PANTHER" id="PTHR14167:SF116">
    <property type="entry name" value="CAP, ISOFORM AC"/>
    <property type="match status" value="1"/>
</dbReference>
<keyword evidence="3" id="KW-0175">Coiled coil</keyword>
<protein>
    <submittedName>
        <fullName evidence="6">SH3 domain-containing kinase-binding protein 1</fullName>
    </submittedName>
</protein>
<evidence type="ECO:0000313" key="7">
    <source>
        <dbReference type="Proteomes" id="UP001651158"/>
    </source>
</evidence>